<feature type="signal peptide" evidence="5">
    <location>
        <begin position="1"/>
        <end position="25"/>
    </location>
</feature>
<evidence type="ECO:0000313" key="7">
    <source>
        <dbReference type="EMBL" id="QKV18964.1"/>
    </source>
</evidence>
<keyword evidence="3 5" id="KW-0732">Signal</keyword>
<organism evidence="7 8">
    <name type="scientific">Oricola thermophila</name>
    <dbReference type="NCBI Taxonomy" id="2742145"/>
    <lineage>
        <taxon>Bacteria</taxon>
        <taxon>Pseudomonadati</taxon>
        <taxon>Pseudomonadota</taxon>
        <taxon>Alphaproteobacteria</taxon>
        <taxon>Hyphomicrobiales</taxon>
        <taxon>Ahrensiaceae</taxon>
        <taxon>Oricola</taxon>
    </lineage>
</organism>
<proteinExistence type="inferred from homology"/>
<reference evidence="7 8" key="1">
    <citation type="submission" date="2020-06" db="EMBL/GenBank/DDBJ databases">
        <title>Oricola thermophila sp. nov. isolated from a tidal sediments.</title>
        <authorList>
            <person name="Kwon K.K."/>
            <person name="Yang S.-H."/>
            <person name="Park M.-J."/>
        </authorList>
    </citation>
    <scope>NUCLEOTIDE SEQUENCE [LARGE SCALE GENOMIC DNA]</scope>
    <source>
        <strain evidence="7 8">MEBiC13590</strain>
    </source>
</reference>
<comment type="similarity">
    <text evidence="2 4">Belongs to the bacterial solute-binding protein 3 family.</text>
</comment>
<evidence type="ECO:0000259" key="6">
    <source>
        <dbReference type="SMART" id="SM00062"/>
    </source>
</evidence>
<evidence type="ECO:0000256" key="5">
    <source>
        <dbReference type="SAM" id="SignalP"/>
    </source>
</evidence>
<feature type="chain" id="PRO_5026754724" evidence="5">
    <location>
        <begin position="26"/>
        <end position="277"/>
    </location>
</feature>
<dbReference type="InterPro" id="IPR018313">
    <property type="entry name" value="SBP_3_CS"/>
</dbReference>
<sequence length="277" mass="30050">MKPAEHFKMALAGLACAFVVTTAYAGEALDRVMETKVLKVATSANWAPQSFLNEQNEMDGFDVDVAKEIAKRLGVEVEFVTPAWDVITAGNWNGRWDISVGSMTPTAKRAEVLAFPAIYYYTPAAVAVHRDSKAVKPSDLDGKVVGACANCTYELYLKRDLTIDAVGVPTFEYQIAPGEIRSYQGPQPAFDDLRLGNGTRLDGLVEGLPAINDAIETGYPIKVIGEPLFYEPLALAIDLGDGEFNDVLAGIVADMKADGTMTALSMKWYGFDYTKAE</sequence>
<dbReference type="Proteomes" id="UP000509367">
    <property type="component" value="Chromosome"/>
</dbReference>
<evidence type="ECO:0000256" key="2">
    <source>
        <dbReference type="ARBA" id="ARBA00010333"/>
    </source>
</evidence>
<evidence type="ECO:0000256" key="4">
    <source>
        <dbReference type="RuleBase" id="RU003744"/>
    </source>
</evidence>
<evidence type="ECO:0000256" key="3">
    <source>
        <dbReference type="ARBA" id="ARBA00022729"/>
    </source>
</evidence>
<dbReference type="SMART" id="SM00062">
    <property type="entry name" value="PBPb"/>
    <property type="match status" value="1"/>
</dbReference>
<name>A0A6N1VDP5_9HYPH</name>
<gene>
    <name evidence="7" type="ORF">HTY61_11125</name>
</gene>
<dbReference type="SUPFAM" id="SSF53850">
    <property type="entry name" value="Periplasmic binding protein-like II"/>
    <property type="match status" value="1"/>
</dbReference>
<dbReference type="AlphaFoldDB" id="A0A6N1VDP5"/>
<dbReference type="PANTHER" id="PTHR35936:SF17">
    <property type="entry name" value="ARGININE-BINDING EXTRACELLULAR PROTEIN ARTP"/>
    <property type="match status" value="1"/>
</dbReference>
<dbReference type="Pfam" id="PF00497">
    <property type="entry name" value="SBP_bac_3"/>
    <property type="match status" value="1"/>
</dbReference>
<dbReference type="PANTHER" id="PTHR35936">
    <property type="entry name" value="MEMBRANE-BOUND LYTIC MUREIN TRANSGLYCOSYLASE F"/>
    <property type="match status" value="1"/>
</dbReference>
<dbReference type="RefSeq" id="WP_175276856.1">
    <property type="nucleotide sequence ID" value="NZ_CP054836.1"/>
</dbReference>
<dbReference type="KEGG" id="orm:HTY61_11125"/>
<feature type="domain" description="Solute-binding protein family 3/N-terminal" evidence="6">
    <location>
        <begin position="37"/>
        <end position="272"/>
    </location>
</feature>
<comment type="subcellular location">
    <subcellularLocation>
        <location evidence="1">Cell envelope</location>
    </subcellularLocation>
</comment>
<dbReference type="InterPro" id="IPR001638">
    <property type="entry name" value="Solute-binding_3/MltF_N"/>
</dbReference>
<evidence type="ECO:0000256" key="1">
    <source>
        <dbReference type="ARBA" id="ARBA00004196"/>
    </source>
</evidence>
<accession>A0A6N1VDP5</accession>
<protein>
    <submittedName>
        <fullName evidence="7">Transporter substrate-binding domain-containing protein</fullName>
    </submittedName>
</protein>
<dbReference type="EMBL" id="CP054836">
    <property type="protein sequence ID" value="QKV18964.1"/>
    <property type="molecule type" value="Genomic_DNA"/>
</dbReference>
<dbReference type="PROSITE" id="PS01039">
    <property type="entry name" value="SBP_BACTERIAL_3"/>
    <property type="match status" value="1"/>
</dbReference>
<dbReference type="Gene3D" id="3.40.190.10">
    <property type="entry name" value="Periplasmic binding protein-like II"/>
    <property type="match status" value="2"/>
</dbReference>
<dbReference type="GO" id="GO:0030313">
    <property type="term" value="C:cell envelope"/>
    <property type="evidence" value="ECO:0007669"/>
    <property type="project" value="UniProtKB-SubCell"/>
</dbReference>
<evidence type="ECO:0000313" key="8">
    <source>
        <dbReference type="Proteomes" id="UP000509367"/>
    </source>
</evidence>
<keyword evidence="8" id="KW-1185">Reference proteome</keyword>